<organism evidence="2 3">
    <name type="scientific">Desmophyllum pertusum</name>
    <dbReference type="NCBI Taxonomy" id="174260"/>
    <lineage>
        <taxon>Eukaryota</taxon>
        <taxon>Metazoa</taxon>
        <taxon>Cnidaria</taxon>
        <taxon>Anthozoa</taxon>
        <taxon>Hexacorallia</taxon>
        <taxon>Scleractinia</taxon>
        <taxon>Caryophylliina</taxon>
        <taxon>Caryophylliidae</taxon>
        <taxon>Desmophyllum</taxon>
    </lineage>
</organism>
<evidence type="ECO:0000313" key="3">
    <source>
        <dbReference type="Proteomes" id="UP001163046"/>
    </source>
</evidence>
<dbReference type="OrthoDB" id="71260at2759"/>
<evidence type="ECO:0000256" key="1">
    <source>
        <dbReference type="SAM" id="MobiDB-lite"/>
    </source>
</evidence>
<evidence type="ECO:0000313" key="2">
    <source>
        <dbReference type="EMBL" id="KAJ7383208.1"/>
    </source>
</evidence>
<sequence>MALSSINRSSPFFTDHVCLLPSTLWHFSAWNIGWFWGKGYTESWGFNRYTKYEAGDNNTNIIITAPHGGNLNPSNRVMVKVGQIESRTAVKESIVNVVSGCTVVAQPVEIAKPEYRMIYTLGENWIANRDIEEATFHVPDAIKAYQDYNKFISQARSAITGRGLLLDIHGQAHKPERTELATFISRLNLNKGVYSMEQTSIRNLGKHWCGSDNACFKDFIHGNRSLGYFMNQHGLQAVPSPQNKKQTGHSISLEDTRQRNTDQEMEEILMLFRWNSLKHFAKDGEQIPKIGWLEPSLVL</sequence>
<protein>
    <submittedName>
        <fullName evidence="2">Uncharacterized protein</fullName>
    </submittedName>
</protein>
<dbReference type="Proteomes" id="UP001163046">
    <property type="component" value="Unassembled WGS sequence"/>
</dbReference>
<comment type="caution">
    <text evidence="2">The sequence shown here is derived from an EMBL/GenBank/DDBJ whole genome shotgun (WGS) entry which is preliminary data.</text>
</comment>
<keyword evidence="3" id="KW-1185">Reference proteome</keyword>
<gene>
    <name evidence="2" type="ORF">OS493_030009</name>
</gene>
<name>A0A9W9ZK54_9CNID</name>
<accession>A0A9W9ZK54</accession>
<reference evidence="2" key="1">
    <citation type="submission" date="2023-01" db="EMBL/GenBank/DDBJ databases">
        <title>Genome assembly of the deep-sea coral Lophelia pertusa.</title>
        <authorList>
            <person name="Herrera S."/>
            <person name="Cordes E."/>
        </authorList>
    </citation>
    <scope>NUCLEOTIDE SEQUENCE</scope>
    <source>
        <strain evidence="2">USNM1676648</strain>
        <tissue evidence="2">Polyp</tissue>
    </source>
</reference>
<feature type="region of interest" description="Disordered" evidence="1">
    <location>
        <begin position="239"/>
        <end position="259"/>
    </location>
</feature>
<proteinExistence type="predicted"/>
<feature type="compositionally biased region" description="Polar residues" evidence="1">
    <location>
        <begin position="239"/>
        <end position="250"/>
    </location>
</feature>
<dbReference type="EMBL" id="MU825904">
    <property type="protein sequence ID" value="KAJ7383208.1"/>
    <property type="molecule type" value="Genomic_DNA"/>
</dbReference>
<dbReference type="AlphaFoldDB" id="A0A9W9ZK54"/>